<organism evidence="2 3">
    <name type="scientific">Candidatus Woesebacteria bacterium GW2011_GWB1_33_22</name>
    <dbReference type="NCBI Taxonomy" id="1618566"/>
    <lineage>
        <taxon>Bacteria</taxon>
        <taxon>Candidatus Woeseibacteriota</taxon>
    </lineage>
</organism>
<accession>A0A0G0C146</accession>
<dbReference type="STRING" id="1618566.UR35_C0005G0060"/>
<name>A0A0G0C146_9BACT</name>
<dbReference type="PATRIC" id="fig|1618566.3.peg.551"/>
<evidence type="ECO:0000313" key="3">
    <source>
        <dbReference type="Proteomes" id="UP000034778"/>
    </source>
</evidence>
<evidence type="ECO:0000256" key="1">
    <source>
        <dbReference type="SAM" id="Coils"/>
    </source>
</evidence>
<dbReference type="Proteomes" id="UP000034778">
    <property type="component" value="Unassembled WGS sequence"/>
</dbReference>
<keyword evidence="1" id="KW-0175">Coiled coil</keyword>
<reference evidence="2 3" key="1">
    <citation type="journal article" date="2015" name="Nature">
        <title>rRNA introns, odd ribosomes, and small enigmatic genomes across a large radiation of phyla.</title>
        <authorList>
            <person name="Brown C.T."/>
            <person name="Hug L.A."/>
            <person name="Thomas B.C."/>
            <person name="Sharon I."/>
            <person name="Castelle C.J."/>
            <person name="Singh A."/>
            <person name="Wilkins M.J."/>
            <person name="Williams K.H."/>
            <person name="Banfield J.F."/>
        </authorList>
    </citation>
    <scope>NUCLEOTIDE SEQUENCE [LARGE SCALE GENOMIC DNA]</scope>
</reference>
<comment type="caution">
    <text evidence="2">The sequence shown here is derived from an EMBL/GenBank/DDBJ whole genome shotgun (WGS) entry which is preliminary data.</text>
</comment>
<proteinExistence type="predicted"/>
<sequence>MSKTLSTDDIGGYFADAFHEVALPALNDITEKIEVLQIDMKDVKSRLGNVEERLENVEENMATKDDLEKLETTLAKRMDRMSDVQSNLIERVETLESQSPVAFA</sequence>
<dbReference type="AlphaFoldDB" id="A0A0G0C146"/>
<protein>
    <submittedName>
        <fullName evidence="2">Uncharacterized protein</fullName>
    </submittedName>
</protein>
<feature type="coiled-coil region" evidence="1">
    <location>
        <begin position="26"/>
        <end position="67"/>
    </location>
</feature>
<dbReference type="EMBL" id="LBOW01000005">
    <property type="protein sequence ID" value="KKP44930.1"/>
    <property type="molecule type" value="Genomic_DNA"/>
</dbReference>
<gene>
    <name evidence="2" type="ORF">UR35_C0005G0060</name>
</gene>
<dbReference type="Gene3D" id="1.20.1480.30">
    <property type="entry name" value="Designed four-helix bundle protein"/>
    <property type="match status" value="1"/>
</dbReference>
<evidence type="ECO:0000313" key="2">
    <source>
        <dbReference type="EMBL" id="KKP44930.1"/>
    </source>
</evidence>